<evidence type="ECO:0000313" key="2">
    <source>
        <dbReference type="EMBL" id="ORC88090.1"/>
    </source>
</evidence>
<protein>
    <submittedName>
        <fullName evidence="2">Uncharacterized protein</fullName>
    </submittedName>
</protein>
<dbReference type="OrthoDB" id="271742at2759"/>
<gene>
    <name evidence="2" type="ORF">TM35_000181470</name>
</gene>
<keyword evidence="1" id="KW-1133">Transmembrane helix</keyword>
<dbReference type="RefSeq" id="XP_028882156.1">
    <property type="nucleotide sequence ID" value="XM_029026460.1"/>
</dbReference>
<dbReference type="EMBL" id="NBCO01000018">
    <property type="protein sequence ID" value="ORC88090.1"/>
    <property type="molecule type" value="Genomic_DNA"/>
</dbReference>
<feature type="transmembrane region" description="Helical" evidence="1">
    <location>
        <begin position="69"/>
        <end position="89"/>
    </location>
</feature>
<keyword evidence="1" id="KW-0812">Transmembrane</keyword>
<reference evidence="2 3" key="1">
    <citation type="submission" date="2017-03" db="EMBL/GenBank/DDBJ databases">
        <title>An alternative strategy for trypanosome survival in the mammalian bloodstream revealed through genome and transcriptome analysis of the ubiquitous bovine parasite Trypanosoma (Megatrypanum) theileri.</title>
        <authorList>
            <person name="Kelly S."/>
            <person name="Ivens A."/>
            <person name="Mott A."/>
            <person name="O'Neill E."/>
            <person name="Emms D."/>
            <person name="Macleod O."/>
            <person name="Voorheis P."/>
            <person name="Matthews J."/>
            <person name="Matthews K."/>
            <person name="Carrington M."/>
        </authorList>
    </citation>
    <scope>NUCLEOTIDE SEQUENCE [LARGE SCALE GENOMIC DNA]</scope>
    <source>
        <strain evidence="2">Edinburgh</strain>
    </source>
</reference>
<feature type="transmembrane region" description="Helical" evidence="1">
    <location>
        <begin position="37"/>
        <end position="63"/>
    </location>
</feature>
<dbReference type="Proteomes" id="UP000192257">
    <property type="component" value="Unassembled WGS sequence"/>
</dbReference>
<evidence type="ECO:0000313" key="3">
    <source>
        <dbReference type="Proteomes" id="UP000192257"/>
    </source>
</evidence>
<name>A0A1X0NVE4_9TRYP</name>
<organism evidence="2 3">
    <name type="scientific">Trypanosoma theileri</name>
    <dbReference type="NCBI Taxonomy" id="67003"/>
    <lineage>
        <taxon>Eukaryota</taxon>
        <taxon>Discoba</taxon>
        <taxon>Euglenozoa</taxon>
        <taxon>Kinetoplastea</taxon>
        <taxon>Metakinetoplastina</taxon>
        <taxon>Trypanosomatida</taxon>
        <taxon>Trypanosomatidae</taxon>
        <taxon>Trypanosoma</taxon>
    </lineage>
</organism>
<dbReference type="GeneID" id="39986240"/>
<dbReference type="AlphaFoldDB" id="A0A1X0NVE4"/>
<evidence type="ECO:0000256" key="1">
    <source>
        <dbReference type="SAM" id="Phobius"/>
    </source>
</evidence>
<sequence>MLGRRQQNQQQQQRYDSANLLEAGVPLLTRFMPYLPMIIKVATGVPAFFVGFILACLFFLVVGREALRYEYAPVAGFHLLALLLLRSLFTPWREGKERAAEVRRRVAAQRSFVRDVQLQWRETLD</sequence>
<keyword evidence="1" id="KW-0472">Membrane</keyword>
<accession>A0A1X0NVE4</accession>
<keyword evidence="3" id="KW-1185">Reference proteome</keyword>
<proteinExistence type="predicted"/>
<comment type="caution">
    <text evidence="2">The sequence shown here is derived from an EMBL/GenBank/DDBJ whole genome shotgun (WGS) entry which is preliminary data.</text>
</comment>
<dbReference type="VEuPathDB" id="TriTrypDB:TM35_000181470"/>